<accession>A0A7C4ARS7</accession>
<dbReference type="NCBIfam" id="TIGR03144">
    <property type="entry name" value="cytochr_II_ccsB"/>
    <property type="match status" value="1"/>
</dbReference>
<feature type="transmembrane region" description="Helical" evidence="6">
    <location>
        <begin position="90"/>
        <end position="113"/>
    </location>
</feature>
<dbReference type="InterPro" id="IPR002541">
    <property type="entry name" value="Cyt_c_assembly"/>
</dbReference>
<proteinExistence type="predicted"/>
<keyword evidence="4 6" id="KW-1133">Transmembrane helix</keyword>
<dbReference type="GO" id="GO:0005886">
    <property type="term" value="C:plasma membrane"/>
    <property type="evidence" value="ECO:0007669"/>
    <property type="project" value="TreeGrafter"/>
</dbReference>
<evidence type="ECO:0000256" key="6">
    <source>
        <dbReference type="SAM" id="Phobius"/>
    </source>
</evidence>
<dbReference type="GO" id="GO:0017004">
    <property type="term" value="P:cytochrome complex assembly"/>
    <property type="evidence" value="ECO:0007669"/>
    <property type="project" value="UniProtKB-KW"/>
</dbReference>
<keyword evidence="3" id="KW-0201">Cytochrome c-type biogenesis</keyword>
<feature type="transmembrane region" description="Helical" evidence="6">
    <location>
        <begin position="218"/>
        <end position="236"/>
    </location>
</feature>
<feature type="transmembrane region" description="Helical" evidence="6">
    <location>
        <begin position="65"/>
        <end position="83"/>
    </location>
</feature>
<sequence>MDIIFFQAALICYLAASVGYVVFLFTSAPRAASLSSICCQIGLGLQVLSVIHRAVVYGFFPLGTYFDALSFLALLIVGLFIFLDRRLSAPVLGAVVAPMAAGLMLLGAAFSYQTRVPVAPILHSWWLPIHVVFALAGNAVFALMAVGGILYIFQEWLIKSKRIGRVHRLLPSLETLDKMNRHGLPLGFCLLTVGILSGALWANSAWGQYWGWDPKETWSLITWFTYAAMVHQRIVLGWRGKKAAWLAIVGFVLVMFTFVGASTLLGGHHSISGPGIGASRT</sequence>
<dbReference type="EMBL" id="DTGT01000192">
    <property type="protein sequence ID" value="HGH60884.1"/>
    <property type="molecule type" value="Genomic_DNA"/>
</dbReference>
<feature type="transmembrane region" description="Helical" evidence="6">
    <location>
        <begin position="37"/>
        <end position="59"/>
    </location>
</feature>
<evidence type="ECO:0000256" key="1">
    <source>
        <dbReference type="ARBA" id="ARBA00004141"/>
    </source>
</evidence>
<feature type="transmembrane region" description="Helical" evidence="6">
    <location>
        <begin position="243"/>
        <end position="265"/>
    </location>
</feature>
<feature type="transmembrane region" description="Helical" evidence="6">
    <location>
        <begin position="125"/>
        <end position="153"/>
    </location>
</feature>
<feature type="transmembrane region" description="Helical" evidence="6">
    <location>
        <begin position="6"/>
        <end position="25"/>
    </location>
</feature>
<dbReference type="PANTHER" id="PTHR30071">
    <property type="entry name" value="HEME EXPORTER PROTEIN C"/>
    <property type="match status" value="1"/>
</dbReference>
<comment type="caution">
    <text evidence="8">The sequence shown here is derived from an EMBL/GenBank/DDBJ whole genome shotgun (WGS) entry which is preliminary data.</text>
</comment>
<protein>
    <submittedName>
        <fullName evidence="8">C-type cytochrome biogenesis protein CcsB</fullName>
    </submittedName>
</protein>
<feature type="transmembrane region" description="Helical" evidence="6">
    <location>
        <begin position="184"/>
        <end position="206"/>
    </location>
</feature>
<dbReference type="Pfam" id="PF01578">
    <property type="entry name" value="Cytochrom_C_asm"/>
    <property type="match status" value="1"/>
</dbReference>
<evidence type="ECO:0000256" key="5">
    <source>
        <dbReference type="ARBA" id="ARBA00023136"/>
    </source>
</evidence>
<name>A0A7C4ARS7_9BACT</name>
<reference evidence="8" key="1">
    <citation type="journal article" date="2020" name="mSystems">
        <title>Genome- and Community-Level Interaction Insights into Carbon Utilization and Element Cycling Functions of Hydrothermarchaeota in Hydrothermal Sediment.</title>
        <authorList>
            <person name="Zhou Z."/>
            <person name="Liu Y."/>
            <person name="Xu W."/>
            <person name="Pan J."/>
            <person name="Luo Z.H."/>
            <person name="Li M."/>
        </authorList>
    </citation>
    <scope>NUCLEOTIDE SEQUENCE [LARGE SCALE GENOMIC DNA]</scope>
    <source>
        <strain evidence="8">SpSt-769</strain>
    </source>
</reference>
<evidence type="ECO:0000313" key="8">
    <source>
        <dbReference type="EMBL" id="HGH60884.1"/>
    </source>
</evidence>
<dbReference type="InterPro" id="IPR045062">
    <property type="entry name" value="Cyt_c_biogenesis_CcsA/CcmC"/>
</dbReference>
<evidence type="ECO:0000256" key="3">
    <source>
        <dbReference type="ARBA" id="ARBA00022748"/>
    </source>
</evidence>
<dbReference type="PANTHER" id="PTHR30071:SF1">
    <property type="entry name" value="CYTOCHROME B_B6 PROTEIN-RELATED"/>
    <property type="match status" value="1"/>
</dbReference>
<evidence type="ECO:0000259" key="7">
    <source>
        <dbReference type="Pfam" id="PF01578"/>
    </source>
</evidence>
<keyword evidence="5 6" id="KW-0472">Membrane</keyword>
<dbReference type="GO" id="GO:0020037">
    <property type="term" value="F:heme binding"/>
    <property type="evidence" value="ECO:0007669"/>
    <property type="project" value="InterPro"/>
</dbReference>
<organism evidence="8">
    <name type="scientific">Desulfomonile tiedjei</name>
    <dbReference type="NCBI Taxonomy" id="2358"/>
    <lineage>
        <taxon>Bacteria</taxon>
        <taxon>Pseudomonadati</taxon>
        <taxon>Thermodesulfobacteriota</taxon>
        <taxon>Desulfomonilia</taxon>
        <taxon>Desulfomonilales</taxon>
        <taxon>Desulfomonilaceae</taxon>
        <taxon>Desulfomonile</taxon>
    </lineage>
</organism>
<keyword evidence="2 6" id="KW-0812">Transmembrane</keyword>
<dbReference type="AlphaFoldDB" id="A0A7C4ARS7"/>
<dbReference type="InterPro" id="IPR017562">
    <property type="entry name" value="Cyt_c_biogenesis_CcsA"/>
</dbReference>
<evidence type="ECO:0000256" key="2">
    <source>
        <dbReference type="ARBA" id="ARBA00022692"/>
    </source>
</evidence>
<evidence type="ECO:0000256" key="4">
    <source>
        <dbReference type="ARBA" id="ARBA00022989"/>
    </source>
</evidence>
<comment type="subcellular location">
    <subcellularLocation>
        <location evidence="1">Membrane</location>
        <topology evidence="1">Multi-pass membrane protein</topology>
    </subcellularLocation>
</comment>
<feature type="domain" description="Cytochrome c assembly protein" evidence="7">
    <location>
        <begin position="64"/>
        <end position="263"/>
    </location>
</feature>
<gene>
    <name evidence="8" type="primary">ccsB</name>
    <name evidence="8" type="ORF">ENV54_06260</name>
</gene>